<dbReference type="EMBL" id="JBEAFC010000006">
    <property type="protein sequence ID" value="KAL1554841.1"/>
    <property type="molecule type" value="Genomic_DNA"/>
</dbReference>
<evidence type="ECO:0000313" key="2">
    <source>
        <dbReference type="EMBL" id="KAL1554841.1"/>
    </source>
</evidence>
<keyword evidence="3" id="KW-1185">Reference proteome</keyword>
<protein>
    <submittedName>
        <fullName evidence="2">Uncharacterized protein</fullName>
    </submittedName>
</protein>
<dbReference type="Proteomes" id="UP001567538">
    <property type="component" value="Unassembled WGS sequence"/>
</dbReference>
<gene>
    <name evidence="2" type="ORF">AAHA92_15352</name>
</gene>
<feature type="region of interest" description="Disordered" evidence="1">
    <location>
        <begin position="1"/>
        <end position="23"/>
    </location>
</feature>
<name>A0ABD1HEI3_SALDI</name>
<evidence type="ECO:0000313" key="3">
    <source>
        <dbReference type="Proteomes" id="UP001567538"/>
    </source>
</evidence>
<proteinExistence type="predicted"/>
<accession>A0ABD1HEI3</accession>
<sequence>MFRQPPVQHQASPRVTAQLPPPVAASHPSLLLLSESAVSSTRRCPQPRRRTALVAVEQHQAPSRPDSVLSHSVRHRRDRDKDVETSQMSPLERRTAIGMPLSSLRTPGRKLRGSMHDNLEQLENGAPIIWKSHSSLL</sequence>
<reference evidence="2 3" key="1">
    <citation type="submission" date="2024-06" db="EMBL/GenBank/DDBJ databases">
        <title>A chromosome level genome sequence of Diviner's sage (Salvia divinorum).</title>
        <authorList>
            <person name="Ford S.A."/>
            <person name="Ro D.-K."/>
            <person name="Ness R.W."/>
            <person name="Phillips M.A."/>
        </authorList>
    </citation>
    <scope>NUCLEOTIDE SEQUENCE [LARGE SCALE GENOMIC DNA]</scope>
    <source>
        <strain evidence="2">SAF-2024a</strain>
        <tissue evidence="2">Leaf</tissue>
    </source>
</reference>
<comment type="caution">
    <text evidence="2">The sequence shown here is derived from an EMBL/GenBank/DDBJ whole genome shotgun (WGS) entry which is preliminary data.</text>
</comment>
<organism evidence="2 3">
    <name type="scientific">Salvia divinorum</name>
    <name type="common">Maria pastora</name>
    <name type="synonym">Diviner's sage</name>
    <dbReference type="NCBI Taxonomy" id="28513"/>
    <lineage>
        <taxon>Eukaryota</taxon>
        <taxon>Viridiplantae</taxon>
        <taxon>Streptophyta</taxon>
        <taxon>Embryophyta</taxon>
        <taxon>Tracheophyta</taxon>
        <taxon>Spermatophyta</taxon>
        <taxon>Magnoliopsida</taxon>
        <taxon>eudicotyledons</taxon>
        <taxon>Gunneridae</taxon>
        <taxon>Pentapetalae</taxon>
        <taxon>asterids</taxon>
        <taxon>lamiids</taxon>
        <taxon>Lamiales</taxon>
        <taxon>Lamiaceae</taxon>
        <taxon>Nepetoideae</taxon>
        <taxon>Mentheae</taxon>
        <taxon>Salviinae</taxon>
        <taxon>Salvia</taxon>
        <taxon>Salvia subgen. Calosphace</taxon>
    </lineage>
</organism>
<dbReference type="AlphaFoldDB" id="A0ABD1HEI3"/>
<evidence type="ECO:0000256" key="1">
    <source>
        <dbReference type="SAM" id="MobiDB-lite"/>
    </source>
</evidence>
<feature type="region of interest" description="Disordered" evidence="1">
    <location>
        <begin position="57"/>
        <end position="107"/>
    </location>
</feature>